<organism evidence="1 2">
    <name type="scientific">Catharanthus roseus</name>
    <name type="common">Madagascar periwinkle</name>
    <name type="synonym">Vinca rosea</name>
    <dbReference type="NCBI Taxonomy" id="4058"/>
    <lineage>
        <taxon>Eukaryota</taxon>
        <taxon>Viridiplantae</taxon>
        <taxon>Streptophyta</taxon>
        <taxon>Embryophyta</taxon>
        <taxon>Tracheophyta</taxon>
        <taxon>Spermatophyta</taxon>
        <taxon>Magnoliopsida</taxon>
        <taxon>eudicotyledons</taxon>
        <taxon>Gunneridae</taxon>
        <taxon>Pentapetalae</taxon>
        <taxon>asterids</taxon>
        <taxon>lamiids</taxon>
        <taxon>Gentianales</taxon>
        <taxon>Apocynaceae</taxon>
        <taxon>Rauvolfioideae</taxon>
        <taxon>Vinceae</taxon>
        <taxon>Catharanthinae</taxon>
        <taxon>Catharanthus</taxon>
    </lineage>
</organism>
<reference evidence="2" key="1">
    <citation type="journal article" date="2023" name="Nat. Plants">
        <title>Single-cell RNA sequencing provides a high-resolution roadmap for understanding the multicellular compartmentation of specialized metabolism.</title>
        <authorList>
            <person name="Sun S."/>
            <person name="Shen X."/>
            <person name="Li Y."/>
            <person name="Li Y."/>
            <person name="Wang S."/>
            <person name="Li R."/>
            <person name="Zhang H."/>
            <person name="Shen G."/>
            <person name="Guo B."/>
            <person name="Wei J."/>
            <person name="Xu J."/>
            <person name="St-Pierre B."/>
            <person name="Chen S."/>
            <person name="Sun C."/>
        </authorList>
    </citation>
    <scope>NUCLEOTIDE SEQUENCE [LARGE SCALE GENOMIC DNA]</scope>
</reference>
<dbReference type="Proteomes" id="UP001060085">
    <property type="component" value="Linkage Group LG04"/>
</dbReference>
<sequence length="1109" mass="123828">MQSNSLPFPLTPFILFNGGELSEGGFELSRVLFLGSLLFSQGEGMDFSKVGEKILSSVRSARSLGLLPSSSDRPEVPARAAAAAIAARVLAGLPPHQRQNLSTSSEELSSIYGSKPGGALVEDLEEEFYEEDFDPVRHVLERIPEENEAAHFEEKATLRLVQLDRIAERLSQHVMEHHEEMVKGMNLVRELEKDLNVAAVICMNGRRHLISSRTEVSRDLIVTKSSKKKQALQDMLPILTDIRHALDMQVALETLVDEENFSKAFQVLSEYLQLLDSLSELSAVQEMSRGVEVWLGRTLQKLDSLLLGVCQDFKELGYINVLDAYALIGDVSGLAEKIQSFFMQEVLTETHSVLKTIVQEDLGNHSLQNFRLTYSDLCTQIPESRFRDCLLATLAVLFKLMSSYYAIMSFLLEDKASAHQKPNMMQEIHHSDQTSKYPSNSNKDDGSLPSASDGAQILSLLQEPATTSISLPSTEGTNGYEHVDYQKNTERDDGSSASSSGSPWFQLRKDAAAFVSQTLQRGRKNFWQLTTSRVAVLLSSSAVSSASTHQFLKDYEDLNIFILAGEAFCGLEALEFRQKVKSVCESYFVACHRQNIHALKMVLERENWLTLPPDTIQVISFAGLLGDGAAFVSSSTSPKLHLLRLKKSVDVIETGSTRSGFESWIQNGNPFLPELGGSSQDISDSCLHNGSVVPEKSSSDKTSLKAVGRPDSNGNASLSEDENEDLLADFIDEDSQLPSRVSKPSHSRNNSSQWCNEEMRVQTGSSLSLLRLMDKYARLMQKLEIINVEFFKGIYQLFGIFFHFIFETFCQLNVLNSGKISTDSLPYRLKTALSKITQDCDQWIKSQMPSSSSPTSSTTFSHMDVTPTSPPSHLPSSSLDLKVRCTAADNISLVARLLHRSKAHLQSILLQRNVAIVEDFYVHLVDAVPDLVQHIHRTTARLLLHINGYVDRIANAKWEVKELGMEHNGYVDLLLGEFKHYKTRLAHGGICKEVQDLLLEYGVDVIAETLIEGLSRVKRCTDEGRALMSLDLQVLINGLKHFVPIDVKPKLQIVEAFIKAYYLPETEYVHWARAHPEYSKSQIVGLVNLVATMKGWKRKTRLDVLEKIE</sequence>
<protein>
    <submittedName>
        <fullName evidence="1">Uncharacterized protein</fullName>
    </submittedName>
</protein>
<dbReference type="EMBL" id="CM044704">
    <property type="protein sequence ID" value="KAI5666469.1"/>
    <property type="molecule type" value="Genomic_DNA"/>
</dbReference>
<keyword evidence="2" id="KW-1185">Reference proteome</keyword>
<accession>A0ACC0B1G0</accession>
<comment type="caution">
    <text evidence="1">The sequence shown here is derived from an EMBL/GenBank/DDBJ whole genome shotgun (WGS) entry which is preliminary data.</text>
</comment>
<evidence type="ECO:0000313" key="2">
    <source>
        <dbReference type="Proteomes" id="UP001060085"/>
    </source>
</evidence>
<gene>
    <name evidence="1" type="ORF">M9H77_16322</name>
</gene>
<name>A0ACC0B1G0_CATRO</name>
<evidence type="ECO:0000313" key="1">
    <source>
        <dbReference type="EMBL" id="KAI5666469.1"/>
    </source>
</evidence>
<proteinExistence type="predicted"/>